<accession>X6NQY8</accession>
<sequence>MIEQIELLHEQKTLLKEELKKKNTFFVRFTVVLLYAKNKQNIQHLLQVFTSVLNFLSKFGRLTFFMIYVIIKSNLFKQKIERVVNQVDRLHKEKPNKKIQTFAVLSKNVCFIKKKQILP</sequence>
<protein>
    <submittedName>
        <fullName evidence="1">Uncharacterized protein</fullName>
    </submittedName>
</protein>
<dbReference type="AlphaFoldDB" id="X6NQY8"/>
<proteinExistence type="predicted"/>
<comment type="caution">
    <text evidence="1">The sequence shown here is derived from an EMBL/GenBank/DDBJ whole genome shotgun (WGS) entry which is preliminary data.</text>
</comment>
<evidence type="ECO:0000313" key="1">
    <source>
        <dbReference type="EMBL" id="ETO28333.1"/>
    </source>
</evidence>
<dbReference type="Proteomes" id="UP000023152">
    <property type="component" value="Unassembled WGS sequence"/>
</dbReference>
<gene>
    <name evidence="1" type="ORF">RFI_08794</name>
</gene>
<name>X6NQY8_RETFI</name>
<organism evidence="1 2">
    <name type="scientific">Reticulomyxa filosa</name>
    <dbReference type="NCBI Taxonomy" id="46433"/>
    <lineage>
        <taxon>Eukaryota</taxon>
        <taxon>Sar</taxon>
        <taxon>Rhizaria</taxon>
        <taxon>Retaria</taxon>
        <taxon>Foraminifera</taxon>
        <taxon>Monothalamids</taxon>
        <taxon>Reticulomyxidae</taxon>
        <taxon>Reticulomyxa</taxon>
    </lineage>
</organism>
<evidence type="ECO:0000313" key="2">
    <source>
        <dbReference type="Proteomes" id="UP000023152"/>
    </source>
</evidence>
<reference evidence="1 2" key="1">
    <citation type="journal article" date="2013" name="Curr. Biol.">
        <title>The Genome of the Foraminiferan Reticulomyxa filosa.</title>
        <authorList>
            <person name="Glockner G."/>
            <person name="Hulsmann N."/>
            <person name="Schleicher M."/>
            <person name="Noegel A.A."/>
            <person name="Eichinger L."/>
            <person name="Gallinger C."/>
            <person name="Pawlowski J."/>
            <person name="Sierra R."/>
            <person name="Euteneuer U."/>
            <person name="Pillet L."/>
            <person name="Moustafa A."/>
            <person name="Platzer M."/>
            <person name="Groth M."/>
            <person name="Szafranski K."/>
            <person name="Schliwa M."/>
        </authorList>
    </citation>
    <scope>NUCLEOTIDE SEQUENCE [LARGE SCALE GENOMIC DNA]</scope>
</reference>
<keyword evidence="2" id="KW-1185">Reference proteome</keyword>
<dbReference type="EMBL" id="ASPP01006718">
    <property type="protein sequence ID" value="ETO28333.1"/>
    <property type="molecule type" value="Genomic_DNA"/>
</dbReference>